<evidence type="ECO:0000256" key="1">
    <source>
        <dbReference type="SAM" id="MobiDB-lite"/>
    </source>
</evidence>
<keyword evidence="2" id="KW-1133">Transmembrane helix</keyword>
<evidence type="ECO:0000313" key="4">
    <source>
        <dbReference type="Proteomes" id="UP000198949"/>
    </source>
</evidence>
<keyword evidence="2" id="KW-0472">Membrane</keyword>
<gene>
    <name evidence="3" type="ORF">SAMN05216270_12325</name>
</gene>
<proteinExistence type="predicted"/>
<evidence type="ECO:0000313" key="3">
    <source>
        <dbReference type="EMBL" id="SDE46949.1"/>
    </source>
</evidence>
<feature type="compositionally biased region" description="Low complexity" evidence="1">
    <location>
        <begin position="25"/>
        <end position="48"/>
    </location>
</feature>
<dbReference type="Proteomes" id="UP000198949">
    <property type="component" value="Unassembled WGS sequence"/>
</dbReference>
<organism evidence="3 4">
    <name type="scientific">Glycomyces harbinensis</name>
    <dbReference type="NCBI Taxonomy" id="58114"/>
    <lineage>
        <taxon>Bacteria</taxon>
        <taxon>Bacillati</taxon>
        <taxon>Actinomycetota</taxon>
        <taxon>Actinomycetes</taxon>
        <taxon>Glycomycetales</taxon>
        <taxon>Glycomycetaceae</taxon>
        <taxon>Glycomyces</taxon>
    </lineage>
</organism>
<feature type="transmembrane region" description="Helical" evidence="2">
    <location>
        <begin position="87"/>
        <end position="110"/>
    </location>
</feature>
<reference evidence="4" key="1">
    <citation type="submission" date="2016-10" db="EMBL/GenBank/DDBJ databases">
        <authorList>
            <person name="Varghese N."/>
            <person name="Submissions S."/>
        </authorList>
    </citation>
    <scope>NUCLEOTIDE SEQUENCE [LARGE SCALE GENOMIC DNA]</scope>
    <source>
        <strain evidence="4">CGMCC 4.3516</strain>
    </source>
</reference>
<evidence type="ECO:0000256" key="2">
    <source>
        <dbReference type="SAM" id="Phobius"/>
    </source>
</evidence>
<protein>
    <recommendedName>
        <fullName evidence="5">Septum formation</fullName>
    </recommendedName>
</protein>
<accession>A0A1G7D606</accession>
<feature type="compositionally biased region" description="Pro residues" evidence="1">
    <location>
        <begin position="65"/>
        <end position="80"/>
    </location>
</feature>
<dbReference type="EMBL" id="FNAD01000023">
    <property type="protein sequence ID" value="SDE46949.1"/>
    <property type="molecule type" value="Genomic_DNA"/>
</dbReference>
<dbReference type="AlphaFoldDB" id="A0A1G7D606"/>
<keyword evidence="2" id="KW-0812">Transmembrane</keyword>
<name>A0A1G7D606_9ACTN</name>
<keyword evidence="4" id="KW-1185">Reference proteome</keyword>
<feature type="region of interest" description="Disordered" evidence="1">
    <location>
        <begin position="11"/>
        <end position="80"/>
    </location>
</feature>
<sequence>MLTKPYSVAYMTVPPNYGPPPDQPQTPGYGYQSPYNGGQSPYGSQPQQPQQPPYGGGPQYGGQPPYEPPTGPYGAPVPPPEPPKRNLGLIGGIVIGAVVLVLGATLLVVLNMRGDDDQADGGDGTTSEEASDGETSPQEETTTQEETDTEVGQCLPYAPVIEGDGLALLDCADPAAFWTITAQSYDVDGEVDAEGNLVDSQVAYDLCGAGWGQVYPGNAWQTWHTVYSSGVLDSLYCYEAIGAANPDNPEQTPIIPDTGDCFDDSDSWWTVDCGSGSAIYRVDSTVVYDNPVPMTEDELNTAGTECGTDWYFSILDFEDNVLALLCANDV</sequence>
<feature type="region of interest" description="Disordered" evidence="1">
    <location>
        <begin position="115"/>
        <end position="153"/>
    </location>
</feature>
<evidence type="ECO:0008006" key="5">
    <source>
        <dbReference type="Google" id="ProtNLM"/>
    </source>
</evidence>
<dbReference type="SUPFAM" id="SSF81995">
    <property type="entry name" value="beta-sandwich domain of Sec23/24"/>
    <property type="match status" value="1"/>
</dbReference>